<gene>
    <name evidence="1" type="ORF">TRIP_B250023</name>
</gene>
<sequence>MAPNLKVEVLEPVLCKGIASQKDFEALARLAGAIAQKHTENGYE</sequence>
<dbReference type="EMBL" id="UPXX01000018">
    <property type="protein sequence ID" value="VBB42906.1"/>
    <property type="molecule type" value="Genomic_DNA"/>
</dbReference>
<proteinExistence type="predicted"/>
<reference evidence="1" key="1">
    <citation type="submission" date="2018-07" db="EMBL/GenBank/DDBJ databases">
        <authorList>
            <consortium name="Genoscope - CEA"/>
            <person name="William W."/>
        </authorList>
    </citation>
    <scope>NUCLEOTIDE SEQUENCE</scope>
    <source>
        <strain evidence="1">IK1</strain>
    </source>
</reference>
<name>A0A653A4B2_UNCDX</name>
<dbReference type="AlphaFoldDB" id="A0A653A4B2"/>
<evidence type="ECO:0000313" key="1">
    <source>
        <dbReference type="EMBL" id="VBB42906.1"/>
    </source>
</evidence>
<accession>A0A653A4B2</accession>
<organism evidence="1">
    <name type="scientific">Uncultured Desulfatiglans sp</name>
    <dbReference type="NCBI Taxonomy" id="1748965"/>
    <lineage>
        <taxon>Bacteria</taxon>
        <taxon>Pseudomonadati</taxon>
        <taxon>Thermodesulfobacteriota</taxon>
        <taxon>Desulfobacteria</taxon>
        <taxon>Desulfatiglandales</taxon>
        <taxon>Desulfatiglandaceae</taxon>
        <taxon>Desulfatiglans</taxon>
        <taxon>environmental samples</taxon>
    </lineage>
</organism>
<protein>
    <submittedName>
        <fullName evidence="1">Uncharacterized protein</fullName>
    </submittedName>
</protein>